<evidence type="ECO:0000256" key="13">
    <source>
        <dbReference type="HAMAP-Rule" id="MF_00409"/>
    </source>
</evidence>
<evidence type="ECO:0000256" key="4">
    <source>
        <dbReference type="ARBA" id="ARBA00016436"/>
    </source>
</evidence>
<dbReference type="HOGENOM" id="CLU_038816_6_0_10"/>
<evidence type="ECO:0000256" key="1">
    <source>
        <dbReference type="ARBA" id="ARBA00002274"/>
    </source>
</evidence>
<reference evidence="15" key="1">
    <citation type="submission" date="2012-06" db="EMBL/GenBank/DDBJ databases">
        <title>The complete genome of Flexibacter litoralis DSM 6794.</title>
        <authorList>
            <person name="Lucas S."/>
            <person name="Copeland A."/>
            <person name="Lapidus A."/>
            <person name="Glavina del Rio T."/>
            <person name="Dalin E."/>
            <person name="Tice H."/>
            <person name="Bruce D."/>
            <person name="Goodwin L."/>
            <person name="Pitluck S."/>
            <person name="Peters L."/>
            <person name="Ovchinnikova G."/>
            <person name="Lu M."/>
            <person name="Kyrpides N."/>
            <person name="Mavromatis K."/>
            <person name="Ivanova N."/>
            <person name="Brettin T."/>
            <person name="Detter J.C."/>
            <person name="Han C."/>
            <person name="Larimer F."/>
            <person name="Land M."/>
            <person name="Hauser L."/>
            <person name="Markowitz V."/>
            <person name="Cheng J.-F."/>
            <person name="Hugenholtz P."/>
            <person name="Woyke T."/>
            <person name="Wu D."/>
            <person name="Spring S."/>
            <person name="Lang E."/>
            <person name="Kopitz M."/>
            <person name="Brambilla E."/>
            <person name="Klenk H.-P."/>
            <person name="Eisen J.A."/>
        </authorList>
    </citation>
    <scope>NUCLEOTIDE SEQUENCE [LARGE SCALE GENOMIC DNA]</scope>
    <source>
        <strain evidence="15">ATCC 23117 / DSM 6794 / NBRC 15988 / NCIMB 1366 / Sio-4</strain>
    </source>
</reference>
<evidence type="ECO:0000256" key="10">
    <source>
        <dbReference type="ARBA" id="ARBA00022840"/>
    </source>
</evidence>
<keyword evidence="8 13" id="KW-0547">Nucleotide-binding</keyword>
<keyword evidence="7 13" id="KW-0808">Transferase</keyword>
<dbReference type="AlphaFoldDB" id="I4AKC1"/>
<evidence type="ECO:0000256" key="3">
    <source>
        <dbReference type="ARBA" id="ARBA00012071"/>
    </source>
</evidence>
<keyword evidence="10 13" id="KW-0067">ATP-binding</keyword>
<evidence type="ECO:0000256" key="5">
    <source>
        <dbReference type="ARBA" id="ARBA00022516"/>
    </source>
</evidence>
<dbReference type="GO" id="GO:0005886">
    <property type="term" value="C:plasma membrane"/>
    <property type="evidence" value="ECO:0007669"/>
    <property type="project" value="TreeGrafter"/>
</dbReference>
<dbReference type="Pfam" id="PF02606">
    <property type="entry name" value="LpxK"/>
    <property type="match status" value="1"/>
</dbReference>
<name>I4AKC1_BERLS</name>
<dbReference type="EC" id="2.7.1.130" evidence="3 13"/>
<evidence type="ECO:0000256" key="2">
    <source>
        <dbReference type="ARBA" id="ARBA00004870"/>
    </source>
</evidence>
<keyword evidence="6 13" id="KW-0441">Lipid A biosynthesis</keyword>
<dbReference type="KEGG" id="fli:Fleli_2022"/>
<keyword evidence="15" id="KW-1185">Reference proteome</keyword>
<dbReference type="GO" id="GO:0009244">
    <property type="term" value="P:lipopolysaccharide core region biosynthetic process"/>
    <property type="evidence" value="ECO:0007669"/>
    <property type="project" value="TreeGrafter"/>
</dbReference>
<evidence type="ECO:0000256" key="12">
    <source>
        <dbReference type="ARBA" id="ARBA00029757"/>
    </source>
</evidence>
<evidence type="ECO:0000256" key="11">
    <source>
        <dbReference type="ARBA" id="ARBA00023098"/>
    </source>
</evidence>
<dbReference type="HAMAP" id="MF_00409">
    <property type="entry name" value="LpxK"/>
    <property type="match status" value="1"/>
</dbReference>
<feature type="binding site" evidence="13">
    <location>
        <begin position="53"/>
        <end position="60"/>
    </location>
    <ligand>
        <name>ATP</name>
        <dbReference type="ChEBI" id="CHEBI:30616"/>
    </ligand>
</feature>
<dbReference type="InterPro" id="IPR003758">
    <property type="entry name" value="LpxK"/>
</dbReference>
<keyword evidence="5 13" id="KW-0444">Lipid biosynthesis</keyword>
<dbReference type="UniPathway" id="UPA00359">
    <property type="reaction ID" value="UER00482"/>
</dbReference>
<dbReference type="GO" id="GO:0005524">
    <property type="term" value="F:ATP binding"/>
    <property type="evidence" value="ECO:0007669"/>
    <property type="project" value="UniProtKB-UniRule"/>
</dbReference>
<dbReference type="GO" id="GO:0009245">
    <property type="term" value="P:lipid A biosynthetic process"/>
    <property type="evidence" value="ECO:0007669"/>
    <property type="project" value="UniProtKB-UniRule"/>
</dbReference>
<dbReference type="PANTHER" id="PTHR42724">
    <property type="entry name" value="TETRAACYLDISACCHARIDE 4'-KINASE"/>
    <property type="match status" value="1"/>
</dbReference>
<evidence type="ECO:0000256" key="6">
    <source>
        <dbReference type="ARBA" id="ARBA00022556"/>
    </source>
</evidence>
<sequence length="373" mass="43926">MEQNNFLIPLKYLLFPFAILYDLITQIRNYFYDKKWFYSVEPSVYTISVGNITVGGTGKTPHIEYLIRYFLDKNKEDKNYKLATLSRGYGRKTKGFILANPETTASEIGDEPMQFYQKFVSNNNKQSKEKVTITVCEKRVLGAQKILELFPQTKTILLDDAFQHRAIKPHFSILLSDYNRPFYEDFLLPMGRIRENRKGAKRANVVLVSKSPLDLTEESKQFIRNKINNYTSSPVFFTGFEYDKPVSLLNNEILKLENSKKYSFGILTGIANYRPFQKYIKTKFSDFGTLETQKHFADHYNYTEKDIEFLKEINQNSDSKIIWFTTEKDAVKLRPLIESFTKEEQNRILIFYIPIKIIFLDKNEEKQFQELIK</sequence>
<dbReference type="NCBIfam" id="TIGR00682">
    <property type="entry name" value="lpxK"/>
    <property type="match status" value="1"/>
</dbReference>
<dbReference type="PATRIC" id="fig|880071.3.peg.2010"/>
<proteinExistence type="inferred from homology"/>
<keyword evidence="9 13" id="KW-0418">Kinase</keyword>
<evidence type="ECO:0000313" key="14">
    <source>
        <dbReference type="EMBL" id="AFM04406.1"/>
    </source>
</evidence>
<dbReference type="STRING" id="880071.Fleli_2022"/>
<keyword evidence="11 13" id="KW-0443">Lipid metabolism</keyword>
<evidence type="ECO:0000313" key="15">
    <source>
        <dbReference type="Proteomes" id="UP000006054"/>
    </source>
</evidence>
<accession>I4AKC1</accession>
<dbReference type="eggNOG" id="COG1663">
    <property type="taxonomic scope" value="Bacteria"/>
</dbReference>
<protein>
    <recommendedName>
        <fullName evidence="4 13">Tetraacyldisaccharide 4'-kinase</fullName>
        <ecNumber evidence="3 13">2.7.1.130</ecNumber>
    </recommendedName>
    <alternativeName>
        <fullName evidence="12 13">Lipid A 4'-kinase</fullName>
    </alternativeName>
</protein>
<dbReference type="EMBL" id="CP003345">
    <property type="protein sequence ID" value="AFM04406.1"/>
    <property type="molecule type" value="Genomic_DNA"/>
</dbReference>
<comment type="pathway">
    <text evidence="2 13">Glycolipid biosynthesis; lipid IV(A) biosynthesis; lipid IV(A) from (3R)-3-hydroxytetradecanoyl-[acyl-carrier-protein] and UDP-N-acetyl-alpha-D-glucosamine: step 6/6.</text>
</comment>
<evidence type="ECO:0000256" key="7">
    <source>
        <dbReference type="ARBA" id="ARBA00022679"/>
    </source>
</evidence>
<dbReference type="Proteomes" id="UP000006054">
    <property type="component" value="Chromosome"/>
</dbReference>
<dbReference type="GO" id="GO:0009029">
    <property type="term" value="F:lipid-A 4'-kinase activity"/>
    <property type="evidence" value="ECO:0007669"/>
    <property type="project" value="UniProtKB-UniRule"/>
</dbReference>
<comment type="similarity">
    <text evidence="13">Belongs to the LpxK family.</text>
</comment>
<evidence type="ECO:0000256" key="9">
    <source>
        <dbReference type="ARBA" id="ARBA00022777"/>
    </source>
</evidence>
<evidence type="ECO:0000256" key="8">
    <source>
        <dbReference type="ARBA" id="ARBA00022741"/>
    </source>
</evidence>
<organism evidence="14 15">
    <name type="scientific">Bernardetia litoralis (strain ATCC 23117 / DSM 6794 / NBRC 15988 / NCIMB 1366 / Fx l1 / Sio-4)</name>
    <name type="common">Flexibacter litoralis</name>
    <dbReference type="NCBI Taxonomy" id="880071"/>
    <lineage>
        <taxon>Bacteria</taxon>
        <taxon>Pseudomonadati</taxon>
        <taxon>Bacteroidota</taxon>
        <taxon>Cytophagia</taxon>
        <taxon>Cytophagales</taxon>
        <taxon>Bernardetiaceae</taxon>
        <taxon>Bernardetia</taxon>
    </lineage>
</organism>
<gene>
    <name evidence="13" type="primary">lpxK</name>
    <name evidence="14" type="ordered locus">Fleli_2022</name>
</gene>
<comment type="function">
    <text evidence="1 13">Transfers the gamma-phosphate of ATP to the 4'-position of a tetraacyldisaccharide 1-phosphate intermediate (termed DS-1-P) to form tetraacyldisaccharide 1,4'-bis-phosphate (lipid IVA).</text>
</comment>
<comment type="catalytic activity">
    <reaction evidence="13">
        <text>a lipid A disaccharide + ATP = a lipid IVA + ADP + H(+)</text>
        <dbReference type="Rhea" id="RHEA:67840"/>
        <dbReference type="ChEBI" id="CHEBI:15378"/>
        <dbReference type="ChEBI" id="CHEBI:30616"/>
        <dbReference type="ChEBI" id="CHEBI:176343"/>
        <dbReference type="ChEBI" id="CHEBI:176425"/>
        <dbReference type="ChEBI" id="CHEBI:456216"/>
        <dbReference type="EC" id="2.7.1.130"/>
    </reaction>
</comment>
<dbReference type="PANTHER" id="PTHR42724:SF1">
    <property type="entry name" value="TETRAACYLDISACCHARIDE 4'-KINASE, MITOCHONDRIAL-RELATED"/>
    <property type="match status" value="1"/>
</dbReference>